<evidence type="ECO:0000313" key="7">
    <source>
        <dbReference type="EMBL" id="MBJ7595658.1"/>
    </source>
</evidence>
<comment type="caution">
    <text evidence="7">The sequence shown here is derived from an EMBL/GenBank/DDBJ whole genome shotgun (WGS) entry which is preliminary data.</text>
</comment>
<dbReference type="Pfam" id="PF03706">
    <property type="entry name" value="LPG_synthase_TM"/>
    <property type="match status" value="1"/>
</dbReference>
<dbReference type="InterPro" id="IPR022791">
    <property type="entry name" value="L-PG_synthase/AglD"/>
</dbReference>
<feature type="transmembrane region" description="Helical" evidence="6">
    <location>
        <begin position="265"/>
        <end position="285"/>
    </location>
</feature>
<proteinExistence type="predicted"/>
<evidence type="ECO:0000256" key="1">
    <source>
        <dbReference type="ARBA" id="ARBA00004651"/>
    </source>
</evidence>
<dbReference type="AlphaFoldDB" id="A0A934K4Y8"/>
<evidence type="ECO:0000256" key="3">
    <source>
        <dbReference type="ARBA" id="ARBA00022692"/>
    </source>
</evidence>
<name>A0A934K4Y8_9BACT</name>
<evidence type="ECO:0000256" key="6">
    <source>
        <dbReference type="SAM" id="Phobius"/>
    </source>
</evidence>
<keyword evidence="2" id="KW-1003">Cell membrane</keyword>
<dbReference type="PANTHER" id="PTHR39087:SF2">
    <property type="entry name" value="UPF0104 MEMBRANE PROTEIN MJ1595"/>
    <property type="match status" value="1"/>
</dbReference>
<dbReference type="PANTHER" id="PTHR39087">
    <property type="entry name" value="UPF0104 MEMBRANE PROTEIN MJ1595"/>
    <property type="match status" value="1"/>
</dbReference>
<feature type="transmembrane region" description="Helical" evidence="6">
    <location>
        <begin position="197"/>
        <end position="220"/>
    </location>
</feature>
<keyword evidence="5 6" id="KW-0472">Membrane</keyword>
<evidence type="ECO:0000256" key="4">
    <source>
        <dbReference type="ARBA" id="ARBA00022989"/>
    </source>
</evidence>
<dbReference type="RefSeq" id="WP_337312964.1">
    <property type="nucleotide sequence ID" value="NZ_JAEKNS010000129.1"/>
</dbReference>
<organism evidence="7 8">
    <name type="scientific">Candidatus Aeolococcus gillhamiae</name>
    <dbReference type="NCBI Taxonomy" id="3127015"/>
    <lineage>
        <taxon>Bacteria</taxon>
        <taxon>Bacillati</taxon>
        <taxon>Candidatus Dormiibacterota</taxon>
        <taxon>Candidatus Dormibacteria</taxon>
        <taxon>Candidatus Aeolococcales</taxon>
        <taxon>Candidatus Aeolococcaceae</taxon>
        <taxon>Candidatus Aeolococcus</taxon>
    </lineage>
</organism>
<feature type="transmembrane region" description="Helical" evidence="6">
    <location>
        <begin position="142"/>
        <end position="162"/>
    </location>
</feature>
<sequence>MIRALRKYALEIVAVLCLLALVLAVNPTSLAGVFRHANVGLILLMIPVTMGTYLARSLAWWFTLRELKVDVDIRHSIAVEFAGQTMVFMPTGDLARIALIKEVTGTQRSSGELTATIAFQELLFMTLMGLGVLPRVASHPDIALLVIVMVLVHLLILTVLIWEPAYSGAVRIVEKVKPLRRFDSQLRSIRPAFIELLHLRVVVPVLLCNAAAVFLSYLLFYMALHAVGQTQVGFIAATFVLALSFVISGISLIPGGVGPFEGLLTVLMIANGVPVAAGAAAGLLFRGFNDILMAGVGAVFLVLIKRGHLHERPRLRGRGSGSAAARKKPAG</sequence>
<dbReference type="GO" id="GO:0005886">
    <property type="term" value="C:plasma membrane"/>
    <property type="evidence" value="ECO:0007669"/>
    <property type="project" value="UniProtKB-SubCell"/>
</dbReference>
<keyword evidence="3 6" id="KW-0812">Transmembrane</keyword>
<feature type="transmembrane region" description="Helical" evidence="6">
    <location>
        <begin position="232"/>
        <end position="253"/>
    </location>
</feature>
<keyword evidence="4 6" id="KW-1133">Transmembrane helix</keyword>
<evidence type="ECO:0000256" key="2">
    <source>
        <dbReference type="ARBA" id="ARBA00022475"/>
    </source>
</evidence>
<feature type="transmembrane region" description="Helical" evidence="6">
    <location>
        <begin position="41"/>
        <end position="64"/>
    </location>
</feature>
<comment type="subcellular location">
    <subcellularLocation>
        <location evidence="1">Cell membrane</location>
        <topology evidence="1">Multi-pass membrane protein</topology>
    </subcellularLocation>
</comment>
<gene>
    <name evidence="7" type="ORF">JF886_12510</name>
</gene>
<dbReference type="EMBL" id="JAEKNS010000129">
    <property type="protein sequence ID" value="MBJ7595658.1"/>
    <property type="molecule type" value="Genomic_DNA"/>
</dbReference>
<dbReference type="Proteomes" id="UP000606991">
    <property type="component" value="Unassembled WGS sequence"/>
</dbReference>
<evidence type="ECO:0000313" key="8">
    <source>
        <dbReference type="Proteomes" id="UP000606991"/>
    </source>
</evidence>
<reference evidence="7 8" key="1">
    <citation type="submission" date="2020-10" db="EMBL/GenBank/DDBJ databases">
        <title>Ca. Dormibacterota MAGs.</title>
        <authorList>
            <person name="Montgomery K."/>
        </authorList>
    </citation>
    <scope>NUCLEOTIDE SEQUENCE [LARGE SCALE GENOMIC DNA]</scope>
    <source>
        <strain evidence="7">SC8812_S17_18</strain>
    </source>
</reference>
<evidence type="ECO:0000256" key="5">
    <source>
        <dbReference type="ARBA" id="ARBA00023136"/>
    </source>
</evidence>
<accession>A0A934K4Y8</accession>
<protein>
    <submittedName>
        <fullName evidence="7">Flippase-like domain-containing protein</fullName>
    </submittedName>
</protein>